<evidence type="ECO:0000313" key="1">
    <source>
        <dbReference type="EMBL" id="MBW85657.1"/>
    </source>
</evidence>
<accession>A0A2P2IWT5</accession>
<reference evidence="1" key="1">
    <citation type="submission" date="2018-02" db="EMBL/GenBank/DDBJ databases">
        <title>Rhizophora mucronata_Transcriptome.</title>
        <authorList>
            <person name="Meera S.P."/>
            <person name="Sreeshan A."/>
            <person name="Augustine A."/>
        </authorList>
    </citation>
    <scope>NUCLEOTIDE SEQUENCE</scope>
    <source>
        <tissue evidence="1">Leaf</tissue>
    </source>
</reference>
<protein>
    <submittedName>
        <fullName evidence="1">Uncharacterized protein</fullName>
    </submittedName>
</protein>
<organism evidence="1">
    <name type="scientific">Rhizophora mucronata</name>
    <name type="common">Asiatic mangrove</name>
    <dbReference type="NCBI Taxonomy" id="61149"/>
    <lineage>
        <taxon>Eukaryota</taxon>
        <taxon>Viridiplantae</taxon>
        <taxon>Streptophyta</taxon>
        <taxon>Embryophyta</taxon>
        <taxon>Tracheophyta</taxon>
        <taxon>Spermatophyta</taxon>
        <taxon>Magnoliopsida</taxon>
        <taxon>eudicotyledons</taxon>
        <taxon>Gunneridae</taxon>
        <taxon>Pentapetalae</taxon>
        <taxon>rosids</taxon>
        <taxon>fabids</taxon>
        <taxon>Malpighiales</taxon>
        <taxon>Rhizophoraceae</taxon>
        <taxon>Rhizophora</taxon>
    </lineage>
</organism>
<proteinExistence type="predicted"/>
<name>A0A2P2IWT5_RHIMU</name>
<sequence length="14" mass="1588">MRRSPSTALHTTVM</sequence>
<dbReference type="EMBL" id="GGEC01005174">
    <property type="protein sequence ID" value="MBW85657.1"/>
    <property type="molecule type" value="Transcribed_RNA"/>
</dbReference>